<dbReference type="InterPro" id="IPR015421">
    <property type="entry name" value="PyrdxlP-dep_Trfase_major"/>
</dbReference>
<dbReference type="InterPro" id="IPR005814">
    <property type="entry name" value="Aminotrans_3"/>
</dbReference>
<keyword evidence="4 7" id="KW-0808">Transferase</keyword>
<name>A0A5S9Q8F7_9HYPH</name>
<dbReference type="GO" id="GO:0034386">
    <property type="term" value="F:4-aminobutyrate:2-oxoglutarate transaminase activity"/>
    <property type="evidence" value="ECO:0007669"/>
    <property type="project" value="UniProtKB-EC"/>
</dbReference>
<organism evidence="7 8">
    <name type="scientific">Starkeya nomas</name>
    <dbReference type="NCBI Taxonomy" id="2666134"/>
    <lineage>
        <taxon>Bacteria</taxon>
        <taxon>Pseudomonadati</taxon>
        <taxon>Pseudomonadota</taxon>
        <taxon>Alphaproteobacteria</taxon>
        <taxon>Hyphomicrobiales</taxon>
        <taxon>Xanthobacteraceae</taxon>
        <taxon>Starkeya</taxon>
    </lineage>
</organism>
<keyword evidence="5 6" id="KW-0663">Pyridoxal phosphate</keyword>
<dbReference type="PANTHER" id="PTHR11986">
    <property type="entry name" value="AMINOTRANSFERASE CLASS III"/>
    <property type="match status" value="1"/>
</dbReference>
<comment type="cofactor">
    <cofactor evidence="1">
        <name>pyridoxal 5'-phosphate</name>
        <dbReference type="ChEBI" id="CHEBI:597326"/>
    </cofactor>
</comment>
<dbReference type="PANTHER" id="PTHR11986:SF58">
    <property type="entry name" value="LEUCINE_METHIONINE RACEMASE"/>
    <property type="match status" value="1"/>
</dbReference>
<keyword evidence="8" id="KW-1185">Reference proteome</keyword>
<dbReference type="Proteomes" id="UP000433050">
    <property type="component" value="Unassembled WGS sequence"/>
</dbReference>
<dbReference type="EC" id="2.6.1.19" evidence="7"/>
<dbReference type="InterPro" id="IPR049704">
    <property type="entry name" value="Aminotrans_3_PPA_site"/>
</dbReference>
<dbReference type="InterPro" id="IPR015424">
    <property type="entry name" value="PyrdxlP-dep_Trfase"/>
</dbReference>
<dbReference type="Gene3D" id="3.90.1150.10">
    <property type="entry name" value="Aspartate Aminotransferase, domain 1"/>
    <property type="match status" value="1"/>
</dbReference>
<evidence type="ECO:0000256" key="4">
    <source>
        <dbReference type="ARBA" id="ARBA00022679"/>
    </source>
</evidence>
<dbReference type="GO" id="GO:0030170">
    <property type="term" value="F:pyridoxal phosphate binding"/>
    <property type="evidence" value="ECO:0007669"/>
    <property type="project" value="InterPro"/>
</dbReference>
<evidence type="ECO:0000256" key="2">
    <source>
        <dbReference type="ARBA" id="ARBA00008954"/>
    </source>
</evidence>
<dbReference type="Gene3D" id="3.40.640.10">
    <property type="entry name" value="Type I PLP-dependent aspartate aminotransferase-like (Major domain)"/>
    <property type="match status" value="1"/>
</dbReference>
<gene>
    <name evidence="7" type="primary">gabT</name>
    <name evidence="7" type="ORF">STARVERO_04245</name>
</gene>
<dbReference type="RefSeq" id="WP_200837885.1">
    <property type="nucleotide sequence ID" value="NZ_CACSAS010000001.1"/>
</dbReference>
<dbReference type="Pfam" id="PF00202">
    <property type="entry name" value="Aminotran_3"/>
    <property type="match status" value="1"/>
</dbReference>
<evidence type="ECO:0000256" key="6">
    <source>
        <dbReference type="RuleBase" id="RU003560"/>
    </source>
</evidence>
<dbReference type="AlphaFoldDB" id="A0A5S9Q8F7"/>
<dbReference type="CDD" id="cd00610">
    <property type="entry name" value="OAT_like"/>
    <property type="match status" value="1"/>
</dbReference>
<keyword evidence="3 7" id="KW-0032">Aminotransferase</keyword>
<comment type="similarity">
    <text evidence="2 6">Belongs to the class-III pyridoxal-phosphate-dependent aminotransferase family.</text>
</comment>
<dbReference type="PROSITE" id="PS00600">
    <property type="entry name" value="AA_TRANSFER_CLASS_3"/>
    <property type="match status" value="1"/>
</dbReference>
<dbReference type="PIRSF" id="PIRSF000521">
    <property type="entry name" value="Transaminase_4ab_Lys_Orn"/>
    <property type="match status" value="1"/>
</dbReference>
<dbReference type="SUPFAM" id="SSF53383">
    <property type="entry name" value="PLP-dependent transferases"/>
    <property type="match status" value="1"/>
</dbReference>
<dbReference type="FunFam" id="3.40.640.10:FF:000013">
    <property type="entry name" value="4-aminobutyrate aminotransferase"/>
    <property type="match status" value="1"/>
</dbReference>
<evidence type="ECO:0000256" key="1">
    <source>
        <dbReference type="ARBA" id="ARBA00001933"/>
    </source>
</evidence>
<dbReference type="GO" id="GO:0042802">
    <property type="term" value="F:identical protein binding"/>
    <property type="evidence" value="ECO:0007669"/>
    <property type="project" value="TreeGrafter"/>
</dbReference>
<dbReference type="InterPro" id="IPR015422">
    <property type="entry name" value="PyrdxlP-dep_Trfase_small"/>
</dbReference>
<reference evidence="7 8" key="1">
    <citation type="submission" date="2019-12" db="EMBL/GenBank/DDBJ databases">
        <authorList>
            <person name="Reyes-Prieto M."/>
        </authorList>
    </citation>
    <scope>NUCLEOTIDE SEQUENCE [LARGE SCALE GENOMIC DNA]</scope>
    <source>
        <strain evidence="7">HF14-78462</strain>
    </source>
</reference>
<evidence type="ECO:0000313" key="8">
    <source>
        <dbReference type="Proteomes" id="UP000433050"/>
    </source>
</evidence>
<evidence type="ECO:0000256" key="3">
    <source>
        <dbReference type="ARBA" id="ARBA00022576"/>
    </source>
</evidence>
<evidence type="ECO:0000256" key="5">
    <source>
        <dbReference type="ARBA" id="ARBA00022898"/>
    </source>
</evidence>
<protein>
    <submittedName>
        <fullName evidence="7">4-aminobutyrate aminotransferase GabT</fullName>
        <ecNumber evidence="7">2.6.1.19</ecNumber>
    </submittedName>
</protein>
<sequence length="437" mass="46336">MSLMAQSPNLQAPANAYRPHLSPALMQATPLVVDRALGCRLFDKDGNAYLDFTSGIGVTSTGHCHPRVVEAAQRQVGRLIHGQYGVVMHQPMLDLIDRLGGLMPDGLNAFFFANSGAEAVESAIRLARNYTRRQNIIVFQGSFHGRTFGSAALTTSGARFRSAQSGALPPGVVVAPFPTPFRYGWDQETAERFCIRELDHIFATLTAPADTAAIIVEPVQGEAGYQPGSRAFFAALRERADKHGIVLIADEVQAGVGRTGRFWAGEHFDMQPDIVVFAKGIASGFPLSGIAAREEIMAAALPGSQGGTFSGNVVACAAALATLDVIAEEGLIENAAQRGAQLRAGLEATAARHKAIGDVRGLGLMQASEFVTPDGAPAPHLAKAVLKAALDRNMIILVCGPYGHIVRMIPPLVISADEVQEALDIWNAAVDEALEAQ</sequence>
<accession>A0A5S9Q8F7</accession>
<dbReference type="EMBL" id="CACSAS010000001">
    <property type="protein sequence ID" value="CAA0113691.1"/>
    <property type="molecule type" value="Genomic_DNA"/>
</dbReference>
<proteinExistence type="inferred from homology"/>
<dbReference type="InterPro" id="IPR050103">
    <property type="entry name" value="Class-III_PLP-dep_AT"/>
</dbReference>
<evidence type="ECO:0000313" key="7">
    <source>
        <dbReference type="EMBL" id="CAA0113691.1"/>
    </source>
</evidence>